<dbReference type="RefSeq" id="WP_126806849.1">
    <property type="nucleotide sequence ID" value="NZ_NGKA01000002.1"/>
</dbReference>
<dbReference type="SUPFAM" id="SSF53067">
    <property type="entry name" value="Actin-like ATPase domain"/>
    <property type="match status" value="1"/>
</dbReference>
<evidence type="ECO:0000256" key="1">
    <source>
        <dbReference type="ARBA" id="ARBA00006479"/>
    </source>
</evidence>
<dbReference type="EMBL" id="NGKA01000002">
    <property type="protein sequence ID" value="RSU15179.1"/>
    <property type="molecule type" value="Genomic_DNA"/>
</dbReference>
<comment type="similarity">
    <text evidence="1">Belongs to the ROK (NagC/XylR) family.</text>
</comment>
<name>A0A430B4E8_9ENTE</name>
<evidence type="ECO:0000313" key="2">
    <source>
        <dbReference type="EMBL" id="RSU15179.1"/>
    </source>
</evidence>
<dbReference type="Pfam" id="PF00480">
    <property type="entry name" value="ROK"/>
    <property type="match status" value="1"/>
</dbReference>
<evidence type="ECO:0000313" key="3">
    <source>
        <dbReference type="Proteomes" id="UP000287605"/>
    </source>
</evidence>
<dbReference type="InterPro" id="IPR043129">
    <property type="entry name" value="ATPase_NBD"/>
</dbReference>
<accession>A0A430B4E8</accession>
<sequence length="299" mass="32869">MEKNRYVSIDIGGTEIKYASIKTSGDIITLAKTKTPSTLSDLQKLLKKIIEKFKSGLKGIVVSCPGKIDSEGTVHFGGSLPYLHNVPLKKYLTDTFHVPSAVINDGKSAALAEFWLGNLKNVANGVAIVLGTGIGGGIIINGQLFQGSHFQAGEFSLIMSKKNEPQTFEFMGNEGSAVQFIRVASKILDLNDLNNGPLVFEKLKQGENDKLNLLFENYCLIIAQLICNLQVVLDFERVVIGGGISAQKILIEEINHQYINLRQNNTFFSRMIPDIDILPCKFQNNANLVGALYHLLQEN</sequence>
<organism evidence="2 3">
    <name type="scientific">Vagococcus elongatus</name>
    <dbReference type="NCBI Taxonomy" id="180344"/>
    <lineage>
        <taxon>Bacteria</taxon>
        <taxon>Bacillati</taxon>
        <taxon>Bacillota</taxon>
        <taxon>Bacilli</taxon>
        <taxon>Lactobacillales</taxon>
        <taxon>Enterococcaceae</taxon>
        <taxon>Vagococcus</taxon>
    </lineage>
</organism>
<dbReference type="PANTHER" id="PTHR18964:SF170">
    <property type="entry name" value="SUGAR KINASE"/>
    <property type="match status" value="1"/>
</dbReference>
<dbReference type="Proteomes" id="UP000287605">
    <property type="component" value="Unassembled WGS sequence"/>
</dbReference>
<dbReference type="AlphaFoldDB" id="A0A430B4E8"/>
<gene>
    <name evidence="2" type="ORF">CBF29_02265</name>
</gene>
<protein>
    <recommendedName>
        <fullName evidence="4">ROK family protein</fullName>
    </recommendedName>
</protein>
<reference evidence="2 3" key="1">
    <citation type="submission" date="2017-05" db="EMBL/GenBank/DDBJ databases">
        <title>Vagococcus spp. assemblies.</title>
        <authorList>
            <person name="Gulvik C.A."/>
        </authorList>
    </citation>
    <scope>NUCLEOTIDE SEQUENCE [LARGE SCALE GENOMIC DNA]</scope>
    <source>
        <strain evidence="2 3">CCUG 51432</strain>
    </source>
</reference>
<dbReference type="InterPro" id="IPR000600">
    <property type="entry name" value="ROK"/>
</dbReference>
<proteinExistence type="inferred from homology"/>
<dbReference type="PANTHER" id="PTHR18964">
    <property type="entry name" value="ROK (REPRESSOR, ORF, KINASE) FAMILY"/>
    <property type="match status" value="1"/>
</dbReference>
<dbReference type="CDD" id="cd24152">
    <property type="entry name" value="ASKHA_NBD_ROK-like"/>
    <property type="match status" value="1"/>
</dbReference>
<dbReference type="OrthoDB" id="9795247at2"/>
<evidence type="ECO:0008006" key="4">
    <source>
        <dbReference type="Google" id="ProtNLM"/>
    </source>
</evidence>
<dbReference type="Gene3D" id="3.30.420.40">
    <property type="match status" value="2"/>
</dbReference>
<keyword evidence="3" id="KW-1185">Reference proteome</keyword>
<comment type="caution">
    <text evidence="2">The sequence shown here is derived from an EMBL/GenBank/DDBJ whole genome shotgun (WGS) entry which is preliminary data.</text>
</comment>